<dbReference type="AlphaFoldDB" id="A0A949UVL9"/>
<accession>A0A949UVL9</accession>
<dbReference type="Proteomes" id="UP000752297">
    <property type="component" value="Unassembled WGS sequence"/>
</dbReference>
<keyword evidence="2" id="KW-1185">Reference proteome</keyword>
<name>A0A949UVL9_9HYPH</name>
<protein>
    <submittedName>
        <fullName evidence="1">Uncharacterized protein</fullName>
    </submittedName>
</protein>
<gene>
    <name evidence="1" type="ORF">KUG47_13045</name>
</gene>
<evidence type="ECO:0000313" key="2">
    <source>
        <dbReference type="Proteomes" id="UP000752297"/>
    </source>
</evidence>
<organism evidence="1 2">
    <name type="scientific">Falsochrobactrum tianjinense</name>
    <dbReference type="NCBI Taxonomy" id="2706015"/>
    <lineage>
        <taxon>Bacteria</taxon>
        <taxon>Pseudomonadati</taxon>
        <taxon>Pseudomonadota</taxon>
        <taxon>Alphaproteobacteria</taxon>
        <taxon>Hyphomicrobiales</taxon>
        <taxon>Brucellaceae</taxon>
        <taxon>Falsochrobactrum</taxon>
    </lineage>
</organism>
<reference evidence="1 2" key="1">
    <citation type="submission" date="2021-06" db="EMBL/GenBank/DDBJ databases">
        <title>Falsochrobactrum tianjin sp.nov., a new petroleum-degrading bacteria isolated from oily soils.</title>
        <authorList>
            <person name="Chen G."/>
            <person name="Chen H."/>
            <person name="Tian J."/>
            <person name="Qing J."/>
            <person name="Zhong L."/>
            <person name="Ma W."/>
            <person name="Song Y."/>
            <person name="Cui X."/>
            <person name="Yan B."/>
        </authorList>
    </citation>
    <scope>NUCLEOTIDE SEQUENCE [LARGE SCALE GENOMIC DNA]</scope>
    <source>
        <strain evidence="1 2">TDYN1</strain>
    </source>
</reference>
<sequence>MRAKLFSGGPKIKKQLSDEDQKIAEKLMGRTNARKLANPNLDRPFRYRPLVVMAEYYEVPPINGRYGPDLEGGWNVDLIEDGVKKTLVDRGDWEECRDKIRQLSAKGIPVKKFETDRMRENAAKSKADRLARKQSRKTLTINHLKGFRL</sequence>
<dbReference type="RefSeq" id="WP_217678408.1">
    <property type="nucleotide sequence ID" value="NZ_JAHRVA010000005.1"/>
</dbReference>
<evidence type="ECO:0000313" key="1">
    <source>
        <dbReference type="EMBL" id="MBV2144421.1"/>
    </source>
</evidence>
<proteinExistence type="predicted"/>
<dbReference type="EMBL" id="JAHRVA010000005">
    <property type="protein sequence ID" value="MBV2144421.1"/>
    <property type="molecule type" value="Genomic_DNA"/>
</dbReference>
<comment type="caution">
    <text evidence="1">The sequence shown here is derived from an EMBL/GenBank/DDBJ whole genome shotgun (WGS) entry which is preliminary data.</text>
</comment>